<organism evidence="2 3">
    <name type="scientific">Methanosarcina acetivorans (strain ATCC 35395 / DSM 2834 / JCM 12185 / C2A)</name>
    <dbReference type="NCBI Taxonomy" id="188937"/>
    <lineage>
        <taxon>Archaea</taxon>
        <taxon>Methanobacteriati</taxon>
        <taxon>Methanobacteriota</taxon>
        <taxon>Stenosarchaea group</taxon>
        <taxon>Methanomicrobia</taxon>
        <taxon>Methanosarcinales</taxon>
        <taxon>Methanosarcinaceae</taxon>
        <taxon>Methanosarcina</taxon>
    </lineage>
</organism>
<dbReference type="InParanoid" id="Q8TRP5"/>
<reference evidence="2 3" key="1">
    <citation type="journal article" date="2002" name="Genome Res.">
        <title>The genome of Methanosarcina acetivorans reveals extensive metabolic and physiological diversity.</title>
        <authorList>
            <person name="Galagan J.E."/>
            <person name="Nusbaum C."/>
            <person name="Roy A."/>
            <person name="Endrizzi M.G."/>
            <person name="Macdonald P."/>
            <person name="FitzHugh W."/>
            <person name="Calvo S."/>
            <person name="Engels R."/>
            <person name="Smirnov S."/>
            <person name="Atnoor D."/>
            <person name="Brown A."/>
            <person name="Allen N."/>
            <person name="Naylor J."/>
            <person name="Stange-Thomann N."/>
            <person name="DeArellano K."/>
            <person name="Johnson R."/>
            <person name="Linton L."/>
            <person name="McEwan P."/>
            <person name="McKernan K."/>
            <person name="Talamas J."/>
            <person name="Tirrell A."/>
            <person name="Ye W."/>
            <person name="Zimmer A."/>
            <person name="Barber R.D."/>
            <person name="Cann I."/>
            <person name="Graham D.E."/>
            <person name="Grahame D.A."/>
            <person name="Guss A."/>
            <person name="Hedderich R."/>
            <person name="Ingram-Smith C."/>
            <person name="Kuettner C.H."/>
            <person name="Krzycki J.A."/>
            <person name="Leigh J.A."/>
            <person name="Li W."/>
            <person name="Liu J."/>
            <person name="Mukhopadhyay B."/>
            <person name="Reeve J.N."/>
            <person name="Smith K."/>
            <person name="Springer T.A."/>
            <person name="Umayam L.A."/>
            <person name="White O."/>
            <person name="White R.H."/>
            <person name="de Macario E.C."/>
            <person name="Ferry J.G."/>
            <person name="Jarrell K.F."/>
            <person name="Jing H."/>
            <person name="Macario A.J.L."/>
            <person name="Paulsen I."/>
            <person name="Pritchett M."/>
            <person name="Sowers K.R."/>
            <person name="Swanson R.V."/>
            <person name="Zinder S.H."/>
            <person name="Lander E."/>
            <person name="Metcalf W.W."/>
            <person name="Birren B."/>
        </authorList>
    </citation>
    <scope>NUCLEOTIDE SEQUENCE [LARGE SCALE GENOMIC DNA]</scope>
    <source>
        <strain evidence="3">ATCC 35395 / DSM 2834 / JCM 12185 / C2A</strain>
    </source>
</reference>
<dbReference type="EMBL" id="AE010299">
    <property type="protein sequence ID" value="AAM04551.1"/>
    <property type="molecule type" value="Genomic_DNA"/>
</dbReference>
<keyword evidence="3" id="KW-1185">Reference proteome</keyword>
<dbReference type="KEGG" id="mac:MA_1130"/>
<proteinExistence type="predicted"/>
<dbReference type="InterPro" id="IPR050902">
    <property type="entry name" value="ABC_Transporter_SBP"/>
</dbReference>
<evidence type="ECO:0000313" key="2">
    <source>
        <dbReference type="EMBL" id="AAM04551.1"/>
    </source>
</evidence>
<evidence type="ECO:0000259" key="1">
    <source>
        <dbReference type="PROSITE" id="PS50983"/>
    </source>
</evidence>
<dbReference type="PhylomeDB" id="Q8TRP5"/>
<dbReference type="SUPFAM" id="SSF53807">
    <property type="entry name" value="Helical backbone' metal receptor"/>
    <property type="match status" value="1"/>
</dbReference>
<dbReference type="Proteomes" id="UP000002487">
    <property type="component" value="Chromosome"/>
</dbReference>
<accession>Q8TRP5</accession>
<dbReference type="HOGENOM" id="CLU_038034_13_4_2"/>
<sequence>MLQVFCMNDKFNNSDRIRIGKSSGYFKKDFVLCVLVILLIVSVEGCTGQTDPGTTTSTDSAIVASLDEQYQYITDMRGVQVKVPKEIKRVATIDDGFVEGVLTNLSEVDKVVSIGSAGLSSRSFYQSNITLNSGTNYTFSGGSNTMCIVNPWIANVSCTESSSGMTIINYEKLASANPDVLIIRIGDCEMSATNLEDNDKKISMIESLGIPVIVLYSPNTYQNSDLNTMRDEMRIIGQLFYKEQEAMALADYLSDTEKMIRDRTQDIPDEEKITALYLGLSSKARKSGGAGYVSGIDTPESYILETVANGKNAYRDTGSGKLLNAEQVLALNPDVIFLPTYSGYHPPIELQDAIYYQNLQELQAVKDKRIYSMPYTPRNCDRRVEYPLDLMIVAKGCYPDRFQDIKVHEFALKLYQDVYGVDRTTAEKIRSAQYLDWTVEYDF</sequence>
<dbReference type="InterPro" id="IPR002491">
    <property type="entry name" value="ABC_transptr_periplasmic_BD"/>
</dbReference>
<name>Q8TRP5_METAC</name>
<dbReference type="STRING" id="188937.MA_1130"/>
<dbReference type="AlphaFoldDB" id="Q8TRP5"/>
<dbReference type="PROSITE" id="PS50983">
    <property type="entry name" value="FE_B12_PBP"/>
    <property type="match status" value="1"/>
</dbReference>
<dbReference type="Pfam" id="PF01497">
    <property type="entry name" value="Peripla_BP_2"/>
    <property type="match status" value="1"/>
</dbReference>
<feature type="domain" description="Fe/B12 periplasmic-binding" evidence="1">
    <location>
        <begin position="89"/>
        <end position="401"/>
    </location>
</feature>
<evidence type="ECO:0000313" key="3">
    <source>
        <dbReference type="Proteomes" id="UP000002487"/>
    </source>
</evidence>
<dbReference type="PANTHER" id="PTHR30535">
    <property type="entry name" value="VITAMIN B12-BINDING PROTEIN"/>
    <property type="match status" value="1"/>
</dbReference>
<gene>
    <name evidence="2" type="ordered locus">MA_1130</name>
</gene>
<dbReference type="CDD" id="cd01147">
    <property type="entry name" value="HemV-2"/>
    <property type="match status" value="1"/>
</dbReference>
<dbReference type="Gene3D" id="3.40.50.1980">
    <property type="entry name" value="Nitrogenase molybdenum iron protein domain"/>
    <property type="match status" value="2"/>
</dbReference>
<dbReference type="PANTHER" id="PTHR30535:SF34">
    <property type="entry name" value="MOLYBDATE-BINDING PROTEIN MOLA"/>
    <property type="match status" value="1"/>
</dbReference>
<protein>
    <submittedName>
        <fullName evidence="2">Iron ABC transporter, solute-binding protein</fullName>
    </submittedName>
</protein>
<dbReference type="EnsemblBacteria" id="AAM04551">
    <property type="protein sequence ID" value="AAM04551"/>
    <property type="gene ID" value="MA_1130"/>
</dbReference>